<evidence type="ECO:0000313" key="1">
    <source>
        <dbReference type="EMBL" id="KAH3874760.1"/>
    </source>
</evidence>
<sequence length="64" mass="7224">MNQPGISVRSEYIHYTGFAQGFPKKVNECKNARFGRNNSHTTLILLLLSEKQGKSNGDCGIQYY</sequence>
<reference evidence="1" key="2">
    <citation type="submission" date="2020-11" db="EMBL/GenBank/DDBJ databases">
        <authorList>
            <person name="McCartney M.A."/>
            <person name="Auch B."/>
            <person name="Kono T."/>
            <person name="Mallez S."/>
            <person name="Becker A."/>
            <person name="Gohl D.M."/>
            <person name="Silverstein K.A.T."/>
            <person name="Koren S."/>
            <person name="Bechman K.B."/>
            <person name="Herman A."/>
            <person name="Abrahante J.E."/>
            <person name="Garbe J."/>
        </authorList>
    </citation>
    <scope>NUCLEOTIDE SEQUENCE</scope>
    <source>
        <strain evidence="1">Duluth1</strain>
        <tissue evidence="1">Whole animal</tissue>
    </source>
</reference>
<dbReference type="AlphaFoldDB" id="A0A9D4MCC4"/>
<protein>
    <submittedName>
        <fullName evidence="1">Uncharacterized protein</fullName>
    </submittedName>
</protein>
<keyword evidence="2" id="KW-1185">Reference proteome</keyword>
<organism evidence="1 2">
    <name type="scientific">Dreissena polymorpha</name>
    <name type="common">Zebra mussel</name>
    <name type="synonym">Mytilus polymorpha</name>
    <dbReference type="NCBI Taxonomy" id="45954"/>
    <lineage>
        <taxon>Eukaryota</taxon>
        <taxon>Metazoa</taxon>
        <taxon>Spiralia</taxon>
        <taxon>Lophotrochozoa</taxon>
        <taxon>Mollusca</taxon>
        <taxon>Bivalvia</taxon>
        <taxon>Autobranchia</taxon>
        <taxon>Heteroconchia</taxon>
        <taxon>Euheterodonta</taxon>
        <taxon>Imparidentia</taxon>
        <taxon>Neoheterodontei</taxon>
        <taxon>Myida</taxon>
        <taxon>Dreissenoidea</taxon>
        <taxon>Dreissenidae</taxon>
        <taxon>Dreissena</taxon>
    </lineage>
</organism>
<dbReference type="Proteomes" id="UP000828390">
    <property type="component" value="Unassembled WGS sequence"/>
</dbReference>
<proteinExistence type="predicted"/>
<name>A0A9D4MCC4_DREPO</name>
<gene>
    <name evidence="1" type="ORF">DPMN_038013</name>
</gene>
<dbReference type="EMBL" id="JAIWYP010000002">
    <property type="protein sequence ID" value="KAH3874760.1"/>
    <property type="molecule type" value="Genomic_DNA"/>
</dbReference>
<comment type="caution">
    <text evidence="1">The sequence shown here is derived from an EMBL/GenBank/DDBJ whole genome shotgun (WGS) entry which is preliminary data.</text>
</comment>
<reference evidence="1" key="1">
    <citation type="journal article" date="2019" name="bioRxiv">
        <title>The Genome of the Zebra Mussel, Dreissena polymorpha: A Resource for Invasive Species Research.</title>
        <authorList>
            <person name="McCartney M.A."/>
            <person name="Auch B."/>
            <person name="Kono T."/>
            <person name="Mallez S."/>
            <person name="Zhang Y."/>
            <person name="Obille A."/>
            <person name="Becker A."/>
            <person name="Abrahante J.E."/>
            <person name="Garbe J."/>
            <person name="Badalamenti J.P."/>
            <person name="Herman A."/>
            <person name="Mangelson H."/>
            <person name="Liachko I."/>
            <person name="Sullivan S."/>
            <person name="Sone E.D."/>
            <person name="Koren S."/>
            <person name="Silverstein K.A.T."/>
            <person name="Beckman K.B."/>
            <person name="Gohl D.M."/>
        </authorList>
    </citation>
    <scope>NUCLEOTIDE SEQUENCE</scope>
    <source>
        <strain evidence="1">Duluth1</strain>
        <tissue evidence="1">Whole animal</tissue>
    </source>
</reference>
<evidence type="ECO:0000313" key="2">
    <source>
        <dbReference type="Proteomes" id="UP000828390"/>
    </source>
</evidence>
<accession>A0A9D4MCC4</accession>